<feature type="domain" description="Imelysin-like" evidence="3">
    <location>
        <begin position="47"/>
        <end position="344"/>
    </location>
</feature>
<evidence type="ECO:0000259" key="3">
    <source>
        <dbReference type="Pfam" id="PF09375"/>
    </source>
</evidence>
<dbReference type="RefSeq" id="WP_188374117.1">
    <property type="nucleotide sequence ID" value="NZ_BMDQ01000001.1"/>
</dbReference>
<dbReference type="PROSITE" id="PS51257">
    <property type="entry name" value="PROKAR_LIPOPROTEIN"/>
    <property type="match status" value="1"/>
</dbReference>
<gene>
    <name evidence="4" type="primary">irpA</name>
    <name evidence="4" type="ORF">GCM10011444_15520</name>
</gene>
<evidence type="ECO:0000313" key="4">
    <source>
        <dbReference type="EMBL" id="GGI57243.1"/>
    </source>
</evidence>
<dbReference type="InterPro" id="IPR034984">
    <property type="entry name" value="Imelysin-like_IPPA"/>
</dbReference>
<proteinExistence type="predicted"/>
<dbReference type="Proteomes" id="UP000624701">
    <property type="component" value="Unassembled WGS sequence"/>
</dbReference>
<dbReference type="Gene3D" id="1.20.1420.20">
    <property type="entry name" value="M75 peptidase, HXXE motif"/>
    <property type="match status" value="1"/>
</dbReference>
<protein>
    <submittedName>
        <fullName evidence="4">Iron-regulated protein A</fullName>
    </submittedName>
</protein>
<dbReference type="EMBL" id="BMDQ01000001">
    <property type="protein sequence ID" value="GGI57243.1"/>
    <property type="molecule type" value="Genomic_DNA"/>
</dbReference>
<dbReference type="InterPro" id="IPR038352">
    <property type="entry name" value="Imelysin_sf"/>
</dbReference>
<dbReference type="Pfam" id="PF09375">
    <property type="entry name" value="Peptidase_M75"/>
    <property type="match status" value="1"/>
</dbReference>
<name>A0ABQ2C0F0_9FLAO</name>
<sequence>MIKRIIFGLILCVAIAACSSSDDGNNGNNGDGFNRTELLTNLADNIIIPAFQDLGVKLSAMDVARANFVNSQTQTNLDALSAAWLEAYSVWQHVELFNIGEAEDVNTTSDDRGFVRFFNIYPVSETEIDGYAASGTYDLTSVLVDQGFPAFDYLIHGIATGDATALDKFTTHTNASGYMTYMTDVMSRMLSLNNQILNDWQNTYKDQFISATENGLNGSFNKIANDFIFAYEKGFRAQKVGTPAGVFSAGQTFPDRVEAFYKGDVSKTLALESLTALENFFVGRAYNGSTTGSSLRTYLQFLDSDDIVTAIQSQFTAVRTSINGLGNNFSNEIENNNTQVLTTYEVMQAMVPLIKVDMRQALDFAIDFQDSDGD</sequence>
<comment type="subcellular location">
    <subcellularLocation>
        <location evidence="1">Cell envelope</location>
    </subcellularLocation>
</comment>
<evidence type="ECO:0000256" key="1">
    <source>
        <dbReference type="ARBA" id="ARBA00004196"/>
    </source>
</evidence>
<reference evidence="5" key="1">
    <citation type="journal article" date="2019" name="Int. J. Syst. Evol. Microbiol.">
        <title>The Global Catalogue of Microorganisms (GCM) 10K type strain sequencing project: providing services to taxonomists for standard genome sequencing and annotation.</title>
        <authorList>
            <consortium name="The Broad Institute Genomics Platform"/>
            <consortium name="The Broad Institute Genome Sequencing Center for Infectious Disease"/>
            <person name="Wu L."/>
            <person name="Ma J."/>
        </authorList>
    </citation>
    <scope>NUCLEOTIDE SEQUENCE [LARGE SCALE GENOMIC DNA]</scope>
    <source>
        <strain evidence="5">CCM 8681</strain>
    </source>
</reference>
<keyword evidence="2" id="KW-0732">Signal</keyword>
<keyword evidence="5" id="KW-1185">Reference proteome</keyword>
<comment type="caution">
    <text evidence="4">The sequence shown here is derived from an EMBL/GenBank/DDBJ whole genome shotgun (WGS) entry which is preliminary data.</text>
</comment>
<evidence type="ECO:0000313" key="5">
    <source>
        <dbReference type="Proteomes" id="UP000624701"/>
    </source>
</evidence>
<dbReference type="InterPro" id="IPR018976">
    <property type="entry name" value="Imelysin-like"/>
</dbReference>
<organism evidence="4 5">
    <name type="scientific">Winogradskyella haliclonae</name>
    <dbReference type="NCBI Taxonomy" id="2048558"/>
    <lineage>
        <taxon>Bacteria</taxon>
        <taxon>Pseudomonadati</taxon>
        <taxon>Bacteroidota</taxon>
        <taxon>Flavobacteriia</taxon>
        <taxon>Flavobacteriales</taxon>
        <taxon>Flavobacteriaceae</taxon>
        <taxon>Winogradskyella</taxon>
    </lineage>
</organism>
<dbReference type="CDD" id="cd14659">
    <property type="entry name" value="Imelysin-like_IPPA"/>
    <property type="match status" value="1"/>
</dbReference>
<accession>A0ABQ2C0F0</accession>
<evidence type="ECO:0000256" key="2">
    <source>
        <dbReference type="ARBA" id="ARBA00022729"/>
    </source>
</evidence>